<comment type="caution">
    <text evidence="1">The sequence shown here is derived from an EMBL/GenBank/DDBJ whole genome shotgun (WGS) entry which is preliminary data.</text>
</comment>
<accession>A0AAN7ZVB8</accession>
<gene>
    <name evidence="1" type="ORF">PBY51_006041</name>
</gene>
<evidence type="ECO:0000313" key="2">
    <source>
        <dbReference type="Proteomes" id="UP001346869"/>
    </source>
</evidence>
<evidence type="ECO:0000313" key="1">
    <source>
        <dbReference type="EMBL" id="KAK5848426.1"/>
    </source>
</evidence>
<proteinExistence type="predicted"/>
<reference evidence="1 2" key="1">
    <citation type="journal article" date="2023" name="Genes (Basel)">
        <title>Chromosome-Level Genome Assembly and Circadian Gene Repertoire of the Patagonia Blennie Eleginops maclovinus-The Closest Ancestral Proxy of Antarctic Cryonotothenioids.</title>
        <authorList>
            <person name="Cheng C.C."/>
            <person name="Rivera-Colon A.G."/>
            <person name="Minhas B.F."/>
            <person name="Wilson L."/>
            <person name="Rayamajhi N."/>
            <person name="Vargas-Chacoff L."/>
            <person name="Catchen J.M."/>
        </authorList>
    </citation>
    <scope>NUCLEOTIDE SEQUENCE [LARGE SCALE GENOMIC DNA]</scope>
    <source>
        <strain evidence="1">JMC-PN-2008</strain>
    </source>
</reference>
<protein>
    <submittedName>
        <fullName evidence="1">Uncharacterized protein</fullName>
    </submittedName>
</protein>
<sequence length="93" mass="10187">MWLEHHVPPAVSHFAAGGIDEQRKLSAVVAVSQLASRSRNLVLIIVRTSICQRLICLWMSRKSPGMPLAPAKQRGPVSALLALRSAHTRTNLI</sequence>
<keyword evidence="2" id="KW-1185">Reference proteome</keyword>
<dbReference type="Proteomes" id="UP001346869">
    <property type="component" value="Unassembled WGS sequence"/>
</dbReference>
<dbReference type="EMBL" id="JAUZQC010000025">
    <property type="protein sequence ID" value="KAK5848426.1"/>
    <property type="molecule type" value="Genomic_DNA"/>
</dbReference>
<name>A0AAN7ZVB8_ELEMC</name>
<organism evidence="1 2">
    <name type="scientific">Eleginops maclovinus</name>
    <name type="common">Patagonian blennie</name>
    <name type="synonym">Eleginus maclovinus</name>
    <dbReference type="NCBI Taxonomy" id="56733"/>
    <lineage>
        <taxon>Eukaryota</taxon>
        <taxon>Metazoa</taxon>
        <taxon>Chordata</taxon>
        <taxon>Craniata</taxon>
        <taxon>Vertebrata</taxon>
        <taxon>Euteleostomi</taxon>
        <taxon>Actinopterygii</taxon>
        <taxon>Neopterygii</taxon>
        <taxon>Teleostei</taxon>
        <taxon>Neoteleostei</taxon>
        <taxon>Acanthomorphata</taxon>
        <taxon>Eupercaria</taxon>
        <taxon>Perciformes</taxon>
        <taxon>Notothenioidei</taxon>
        <taxon>Eleginopidae</taxon>
        <taxon>Eleginops</taxon>
    </lineage>
</organism>
<dbReference type="AlphaFoldDB" id="A0AAN7ZVB8"/>
<reference evidence="1 2" key="2">
    <citation type="journal article" date="2023" name="Mol. Biol. Evol.">
        <title>Genomics of Secondarily Temperate Adaptation in the Only Non-Antarctic Icefish.</title>
        <authorList>
            <person name="Rivera-Colon A.G."/>
            <person name="Rayamajhi N."/>
            <person name="Minhas B.F."/>
            <person name="Madrigal G."/>
            <person name="Bilyk K.T."/>
            <person name="Yoon V."/>
            <person name="Hune M."/>
            <person name="Gregory S."/>
            <person name="Cheng C.H.C."/>
            <person name="Catchen J.M."/>
        </authorList>
    </citation>
    <scope>NUCLEOTIDE SEQUENCE [LARGE SCALE GENOMIC DNA]</scope>
    <source>
        <strain evidence="1">JMC-PN-2008</strain>
    </source>
</reference>